<keyword evidence="8" id="KW-0539">Nucleus</keyword>
<dbReference type="SUPFAM" id="SSF55945">
    <property type="entry name" value="TATA-box binding protein-like"/>
    <property type="match status" value="1"/>
</dbReference>
<feature type="region of interest" description="Disordered" evidence="12">
    <location>
        <begin position="350"/>
        <end position="392"/>
    </location>
</feature>
<evidence type="ECO:0000256" key="2">
    <source>
        <dbReference type="ARBA" id="ARBA00010679"/>
    </source>
</evidence>
<accession>A0AAV5AHI7</accession>
<evidence type="ECO:0000259" key="13">
    <source>
        <dbReference type="SMART" id="SM00478"/>
    </source>
</evidence>
<dbReference type="Pfam" id="PF00730">
    <property type="entry name" value="HhH-GPD"/>
    <property type="match status" value="1"/>
</dbReference>
<evidence type="ECO:0000256" key="1">
    <source>
        <dbReference type="ARBA" id="ARBA00004123"/>
    </source>
</evidence>
<dbReference type="Pfam" id="PF07934">
    <property type="entry name" value="OGG_N"/>
    <property type="match status" value="1"/>
</dbReference>
<dbReference type="EC" id="4.2.99.18" evidence="3"/>
<dbReference type="InterPro" id="IPR052054">
    <property type="entry name" value="Oxidative_DNA_repair_enzyme"/>
</dbReference>
<name>A0AAV5AHI7_9AGAM</name>
<comment type="caution">
    <text evidence="14">The sequence shown here is derived from an EMBL/GenBank/DDBJ whole genome shotgun (WGS) entry which is preliminary data.</text>
</comment>
<evidence type="ECO:0000256" key="12">
    <source>
        <dbReference type="SAM" id="MobiDB-lite"/>
    </source>
</evidence>
<dbReference type="GO" id="GO:0006289">
    <property type="term" value="P:nucleotide-excision repair"/>
    <property type="evidence" value="ECO:0007669"/>
    <property type="project" value="InterPro"/>
</dbReference>
<protein>
    <recommendedName>
        <fullName evidence="3">DNA-(apurinic or apyrimidinic site) lyase</fullName>
        <ecNumber evidence="3">4.2.99.18</ecNumber>
    </recommendedName>
</protein>
<keyword evidence="9" id="KW-0511">Multifunctional enzyme</keyword>
<dbReference type="FunFam" id="1.10.1670.10:FF:000005">
    <property type="entry name" value="N-glycosylase/DNA lyase OGG1"/>
    <property type="match status" value="1"/>
</dbReference>
<evidence type="ECO:0000313" key="15">
    <source>
        <dbReference type="Proteomes" id="UP001050691"/>
    </source>
</evidence>
<keyword evidence="15" id="KW-1185">Reference proteome</keyword>
<comment type="similarity">
    <text evidence="2">Belongs to the type-1 OGG1 family.</text>
</comment>
<dbReference type="SMART" id="SM00478">
    <property type="entry name" value="ENDO3c"/>
    <property type="match status" value="1"/>
</dbReference>
<dbReference type="EMBL" id="BPWL01000007">
    <property type="protein sequence ID" value="GJJ12619.1"/>
    <property type="molecule type" value="Genomic_DNA"/>
</dbReference>
<keyword evidence="4" id="KW-0227">DNA damage</keyword>
<dbReference type="Gene3D" id="3.30.310.40">
    <property type="match status" value="1"/>
</dbReference>
<dbReference type="GO" id="GO:0006285">
    <property type="term" value="P:base-excision repair, AP site formation"/>
    <property type="evidence" value="ECO:0007669"/>
    <property type="project" value="TreeGrafter"/>
</dbReference>
<reference evidence="14" key="1">
    <citation type="submission" date="2021-10" db="EMBL/GenBank/DDBJ databases">
        <title>De novo Genome Assembly of Clathrus columnatus (Basidiomycota, Fungi) Using Illumina and Nanopore Sequence Data.</title>
        <authorList>
            <person name="Ogiso-Tanaka E."/>
            <person name="Itagaki H."/>
            <person name="Hosoya T."/>
            <person name="Hosaka K."/>
        </authorList>
    </citation>
    <scope>NUCLEOTIDE SEQUENCE</scope>
    <source>
        <strain evidence="14">MO-923</strain>
    </source>
</reference>
<evidence type="ECO:0000256" key="3">
    <source>
        <dbReference type="ARBA" id="ARBA00012720"/>
    </source>
</evidence>
<keyword evidence="7" id="KW-0456">Lyase</keyword>
<feature type="domain" description="HhH-GPD" evidence="13">
    <location>
        <begin position="147"/>
        <end position="338"/>
    </location>
</feature>
<evidence type="ECO:0000256" key="8">
    <source>
        <dbReference type="ARBA" id="ARBA00023242"/>
    </source>
</evidence>
<proteinExistence type="inferred from homology"/>
<keyword evidence="10" id="KW-0326">Glycosidase</keyword>
<keyword evidence="6" id="KW-0234">DNA repair</keyword>
<evidence type="ECO:0000256" key="10">
    <source>
        <dbReference type="ARBA" id="ARBA00023295"/>
    </source>
</evidence>
<gene>
    <name evidence="14" type="ORF">Clacol_006862</name>
</gene>
<dbReference type="AlphaFoldDB" id="A0AAV5AHI7"/>
<dbReference type="InterPro" id="IPR011257">
    <property type="entry name" value="DNA_glycosylase"/>
</dbReference>
<feature type="region of interest" description="Disordered" evidence="12">
    <location>
        <begin position="408"/>
        <end position="447"/>
    </location>
</feature>
<comment type="catalytic activity">
    <reaction evidence="11">
        <text>2'-deoxyribonucleotide-(2'-deoxyribose 5'-phosphate)-2'-deoxyribonucleotide-DNA = a 3'-end 2'-deoxyribonucleotide-(2,3-dehydro-2,3-deoxyribose 5'-phosphate)-DNA + a 5'-end 5'-phospho-2'-deoxyribonucleoside-DNA + H(+)</text>
        <dbReference type="Rhea" id="RHEA:66592"/>
        <dbReference type="Rhea" id="RHEA-COMP:13180"/>
        <dbReference type="Rhea" id="RHEA-COMP:16897"/>
        <dbReference type="Rhea" id="RHEA-COMP:17067"/>
        <dbReference type="ChEBI" id="CHEBI:15378"/>
        <dbReference type="ChEBI" id="CHEBI:136412"/>
        <dbReference type="ChEBI" id="CHEBI:157695"/>
        <dbReference type="ChEBI" id="CHEBI:167181"/>
        <dbReference type="EC" id="4.2.99.18"/>
    </reaction>
</comment>
<evidence type="ECO:0000313" key="14">
    <source>
        <dbReference type="EMBL" id="GJJ12619.1"/>
    </source>
</evidence>
<keyword evidence="5" id="KW-0378">Hydrolase</keyword>
<comment type="subcellular location">
    <subcellularLocation>
        <location evidence="1">Nucleus</location>
    </subcellularLocation>
</comment>
<organism evidence="14 15">
    <name type="scientific">Clathrus columnatus</name>
    <dbReference type="NCBI Taxonomy" id="1419009"/>
    <lineage>
        <taxon>Eukaryota</taxon>
        <taxon>Fungi</taxon>
        <taxon>Dikarya</taxon>
        <taxon>Basidiomycota</taxon>
        <taxon>Agaricomycotina</taxon>
        <taxon>Agaricomycetes</taxon>
        <taxon>Phallomycetidae</taxon>
        <taxon>Phallales</taxon>
        <taxon>Clathraceae</taxon>
        <taxon>Clathrus</taxon>
    </lineage>
</organism>
<dbReference type="PANTHER" id="PTHR10242">
    <property type="entry name" value="8-OXOGUANINE DNA GLYCOSYLASE"/>
    <property type="match status" value="1"/>
</dbReference>
<dbReference type="Gene3D" id="1.10.1670.10">
    <property type="entry name" value="Helix-hairpin-Helix base-excision DNA repair enzymes (C-terminal)"/>
    <property type="match status" value="1"/>
</dbReference>
<evidence type="ECO:0000256" key="7">
    <source>
        <dbReference type="ARBA" id="ARBA00023239"/>
    </source>
</evidence>
<dbReference type="Proteomes" id="UP001050691">
    <property type="component" value="Unassembled WGS sequence"/>
</dbReference>
<dbReference type="Gene3D" id="1.10.340.30">
    <property type="entry name" value="Hypothetical protein, domain 2"/>
    <property type="match status" value="1"/>
</dbReference>
<evidence type="ECO:0000256" key="9">
    <source>
        <dbReference type="ARBA" id="ARBA00023268"/>
    </source>
</evidence>
<dbReference type="CDD" id="cd00056">
    <property type="entry name" value="ENDO3c"/>
    <property type="match status" value="1"/>
</dbReference>
<dbReference type="GO" id="GO:0003684">
    <property type="term" value="F:damaged DNA binding"/>
    <property type="evidence" value="ECO:0007669"/>
    <property type="project" value="InterPro"/>
</dbReference>
<evidence type="ECO:0000256" key="5">
    <source>
        <dbReference type="ARBA" id="ARBA00022801"/>
    </source>
</evidence>
<sequence length="447" mass="50112">MVSIPPPGFRALPLSIAQLSLSAVLKCGQSFRWMTIPVTNPSFSELNPAFEYRLTLKDRVVCLRQTSDTLFYRGLYPTLGHGALSDSRKDDETLVWLRDYFQLDVDLLSLYDEWSIRDPVFKKIKDRFSGIRILRQDPWECLMSFVCSQNNHISRITNMVQALCTNFSSPILSLPAPDGTLSHYYPFPSPSALAGPGTATKLRSLGFGYRAEYIQRTAQMLVEMQKEGPSSNLDPEIYLRSLRTKPTDEARGALLKFVGVGRKVADCVLLMSLDKHDVVPVDTHVYQIAVKDYGLRGNKSGSKVTMTPKLYDEIQKRLSPVWGRYAGWAHSVLFTSDLKAFSEYGLETPKSESVSKKTGLPTPEPSLSPEKPRQRKPKAQSRSQTIKPEPDVIGEILTLPITPVKRKRGVIDTDVSPVPLVDSGSLAERVKQRRRTQLQPKVEPVSA</sequence>
<dbReference type="InterPro" id="IPR023170">
    <property type="entry name" value="HhH_base_excis_C"/>
</dbReference>
<dbReference type="SUPFAM" id="SSF48150">
    <property type="entry name" value="DNA-glycosylase"/>
    <property type="match status" value="1"/>
</dbReference>
<evidence type="ECO:0000256" key="6">
    <source>
        <dbReference type="ARBA" id="ARBA00023204"/>
    </source>
</evidence>
<evidence type="ECO:0000256" key="4">
    <source>
        <dbReference type="ARBA" id="ARBA00022763"/>
    </source>
</evidence>
<dbReference type="InterPro" id="IPR003265">
    <property type="entry name" value="HhH-GPD_domain"/>
</dbReference>
<dbReference type="GO" id="GO:0140078">
    <property type="term" value="F:class I DNA-(apurinic or apyrimidinic site) endonuclease activity"/>
    <property type="evidence" value="ECO:0007669"/>
    <property type="project" value="UniProtKB-EC"/>
</dbReference>
<evidence type="ECO:0000256" key="11">
    <source>
        <dbReference type="ARBA" id="ARBA00044632"/>
    </source>
</evidence>
<dbReference type="InterPro" id="IPR012904">
    <property type="entry name" value="OGG_N"/>
</dbReference>
<dbReference type="GO" id="GO:0005634">
    <property type="term" value="C:nucleus"/>
    <property type="evidence" value="ECO:0007669"/>
    <property type="project" value="UniProtKB-SubCell"/>
</dbReference>
<dbReference type="GO" id="GO:0034039">
    <property type="term" value="F:8-oxo-7,8-dihydroguanine DNA N-glycosylase activity"/>
    <property type="evidence" value="ECO:0007669"/>
    <property type="project" value="TreeGrafter"/>
</dbReference>
<dbReference type="PANTHER" id="PTHR10242:SF2">
    <property type="entry name" value="N-GLYCOSYLASE_DNA LYASE"/>
    <property type="match status" value="1"/>
</dbReference>